<reference evidence="1" key="1">
    <citation type="submission" date="2021-10" db="EMBL/GenBank/DDBJ databases">
        <title>Tropical sea cucumber genome reveals ecological adaptation and Cuvierian tubules defense mechanism.</title>
        <authorList>
            <person name="Chen T."/>
        </authorList>
    </citation>
    <scope>NUCLEOTIDE SEQUENCE</scope>
    <source>
        <strain evidence="1">Nanhai2018</strain>
        <tissue evidence="1">Muscle</tissue>
    </source>
</reference>
<comment type="caution">
    <text evidence="1">The sequence shown here is derived from an EMBL/GenBank/DDBJ whole genome shotgun (WGS) entry which is preliminary data.</text>
</comment>
<dbReference type="AlphaFoldDB" id="A0A9Q0Y9F0"/>
<protein>
    <submittedName>
        <fullName evidence="1">Uncharacterized protein</fullName>
    </submittedName>
</protein>
<accession>A0A9Q0Y9F0</accession>
<organism evidence="1 2">
    <name type="scientific">Holothuria leucospilota</name>
    <name type="common">Black long sea cucumber</name>
    <name type="synonym">Mertensiothuria leucospilota</name>
    <dbReference type="NCBI Taxonomy" id="206669"/>
    <lineage>
        <taxon>Eukaryota</taxon>
        <taxon>Metazoa</taxon>
        <taxon>Echinodermata</taxon>
        <taxon>Eleutherozoa</taxon>
        <taxon>Echinozoa</taxon>
        <taxon>Holothuroidea</taxon>
        <taxon>Aspidochirotacea</taxon>
        <taxon>Aspidochirotida</taxon>
        <taxon>Holothuriidae</taxon>
        <taxon>Holothuria</taxon>
    </lineage>
</organism>
<keyword evidence="2" id="KW-1185">Reference proteome</keyword>
<dbReference type="EMBL" id="JAIZAY010001170">
    <property type="protein sequence ID" value="KAJ8017680.1"/>
    <property type="molecule type" value="Genomic_DNA"/>
</dbReference>
<sequence length="62" mass="7071">MKLTNLTDRLSTPLTADKCIRLNTGLFPNEVQDMLKLTNCTSMPSKRLQKRALLCPKFEGKF</sequence>
<name>A0A9Q0Y9F0_HOLLE</name>
<dbReference type="Proteomes" id="UP001152320">
    <property type="component" value="Unassembled WGS sequence"/>
</dbReference>
<gene>
    <name evidence="1" type="ORF">HOLleu_44738</name>
</gene>
<evidence type="ECO:0000313" key="1">
    <source>
        <dbReference type="EMBL" id="KAJ8017680.1"/>
    </source>
</evidence>
<evidence type="ECO:0000313" key="2">
    <source>
        <dbReference type="Proteomes" id="UP001152320"/>
    </source>
</evidence>
<proteinExistence type="predicted"/>